<dbReference type="PRINTS" id="PR00081">
    <property type="entry name" value="GDHRDH"/>
</dbReference>
<dbReference type="EC" id="1.1.1.304" evidence="3"/>
<dbReference type="Proteomes" id="UP001245184">
    <property type="component" value="Unassembled WGS sequence"/>
</dbReference>
<dbReference type="GO" id="GO:0052588">
    <property type="term" value="F:diacetyl reductase ((S)-acetoin forming) (NAD+) activity"/>
    <property type="evidence" value="ECO:0007669"/>
    <property type="project" value="UniProtKB-EC"/>
</dbReference>
<dbReference type="CDD" id="cd05233">
    <property type="entry name" value="SDR_c"/>
    <property type="match status" value="1"/>
</dbReference>
<dbReference type="PRINTS" id="PR00080">
    <property type="entry name" value="SDRFAMILY"/>
</dbReference>
<dbReference type="GO" id="GO:0047512">
    <property type="term" value="F:(S,S)-butanediol dehydrogenase activity"/>
    <property type="evidence" value="ECO:0007669"/>
    <property type="project" value="UniProtKB-EC"/>
</dbReference>
<dbReference type="SMART" id="SM00822">
    <property type="entry name" value="PKS_KR"/>
    <property type="match status" value="1"/>
</dbReference>
<dbReference type="PANTHER" id="PTHR43975:SF2">
    <property type="entry name" value="EG:BACR7A4.14 PROTEIN-RELATED"/>
    <property type="match status" value="1"/>
</dbReference>
<dbReference type="EC" id="1.1.1.-" evidence="3"/>
<evidence type="ECO:0000256" key="1">
    <source>
        <dbReference type="ARBA" id="ARBA00006484"/>
    </source>
</evidence>
<dbReference type="Gene3D" id="3.40.50.720">
    <property type="entry name" value="NAD(P)-binding Rossmann-like Domain"/>
    <property type="match status" value="1"/>
</dbReference>
<dbReference type="PANTHER" id="PTHR43975">
    <property type="entry name" value="ZGC:101858"/>
    <property type="match status" value="1"/>
</dbReference>
<dbReference type="NCBIfam" id="NF005559">
    <property type="entry name" value="PRK07231.1"/>
    <property type="match status" value="1"/>
</dbReference>
<dbReference type="InterPro" id="IPR002347">
    <property type="entry name" value="SDR_fam"/>
</dbReference>
<evidence type="ECO:0000259" key="2">
    <source>
        <dbReference type="SMART" id="SM00822"/>
    </source>
</evidence>
<feature type="domain" description="Ketoreductase" evidence="2">
    <location>
        <begin position="38"/>
        <end position="224"/>
    </location>
</feature>
<gene>
    <name evidence="3" type="ORF">QF025_005358</name>
</gene>
<dbReference type="Pfam" id="PF13561">
    <property type="entry name" value="adh_short_C2"/>
    <property type="match status" value="1"/>
</dbReference>
<reference evidence="3 4" key="1">
    <citation type="submission" date="2023-08" db="EMBL/GenBank/DDBJ databases">
        <title>Genome sequencing of plant associated microbes to promote plant fitness in Sorghum bicolor and Oryza sativa.</title>
        <authorList>
            <person name="Coleman-Derr D."/>
        </authorList>
    </citation>
    <scope>NUCLEOTIDE SEQUENCE [LARGE SCALE GENOMIC DNA]</scope>
    <source>
        <strain evidence="3 4">SLBN-33</strain>
    </source>
</reference>
<dbReference type="PROSITE" id="PS00061">
    <property type="entry name" value="ADH_SHORT"/>
    <property type="match status" value="1"/>
</dbReference>
<accession>A0ABD5CNJ8</accession>
<protein>
    <submittedName>
        <fullName evidence="3">Meso-butanediol dehydrogenase/(S,S)-butanediol dehydrogenase/diacetyl reductase</fullName>
        <ecNumber evidence="3">1.1.1.-</ecNumber>
        <ecNumber evidence="3">1.1.1.304</ecNumber>
        <ecNumber evidence="3">1.1.1.76</ecNumber>
    </submittedName>
</protein>
<dbReference type="InterPro" id="IPR057326">
    <property type="entry name" value="KR_dom"/>
</dbReference>
<organism evidence="3 4">
    <name type="scientific">Paraburkholderia graminis</name>
    <dbReference type="NCBI Taxonomy" id="60548"/>
    <lineage>
        <taxon>Bacteria</taxon>
        <taxon>Pseudomonadati</taxon>
        <taxon>Pseudomonadota</taxon>
        <taxon>Betaproteobacteria</taxon>
        <taxon>Burkholderiales</taxon>
        <taxon>Burkholderiaceae</taxon>
        <taxon>Paraburkholderia</taxon>
    </lineage>
</organism>
<proteinExistence type="inferred from homology"/>
<evidence type="ECO:0000313" key="3">
    <source>
        <dbReference type="EMBL" id="MDR6206638.1"/>
    </source>
</evidence>
<dbReference type="FunFam" id="3.40.50.720:FF:000084">
    <property type="entry name" value="Short-chain dehydrogenase reductase"/>
    <property type="match status" value="1"/>
</dbReference>
<dbReference type="InterPro" id="IPR036291">
    <property type="entry name" value="NAD(P)-bd_dom_sf"/>
</dbReference>
<evidence type="ECO:0000313" key="4">
    <source>
        <dbReference type="Proteomes" id="UP001245184"/>
    </source>
</evidence>
<sequence length="285" mass="30165">MRCGSRIGWNAACGAKVFYCDLHFIMKDSLIYNRFSSKVVVVTGAGSGIGEGAARRFAGEGASVVLAGRTHEKLERVARDLDAQRTLVHPCDVSSYEAAEQLMAAAIARFGRIDVLVNNAGIAPTGRIDEASIDDWRAIMSTDLDGVFYCSRAAIRHLIDARGSIVNVSSVSGLGGDWGMSFYNAAKGAVTNFTRALALDHGRDGVRVNAVCPSLTATDLTQDMLGDEKLMAKFRERIPLGRAAEPADIAAVIAFLASDDARFVTGVNLPVDGGLSASNGQPPQA</sequence>
<dbReference type="EMBL" id="JAVIZN010000002">
    <property type="protein sequence ID" value="MDR6206638.1"/>
    <property type="molecule type" value="Genomic_DNA"/>
</dbReference>
<name>A0ABD5CNJ8_9BURK</name>
<comment type="similarity">
    <text evidence="1">Belongs to the short-chain dehydrogenases/reductases (SDR) family.</text>
</comment>
<dbReference type="AlphaFoldDB" id="A0ABD5CNJ8"/>
<dbReference type="EC" id="1.1.1.76" evidence="3"/>
<dbReference type="SUPFAM" id="SSF51735">
    <property type="entry name" value="NAD(P)-binding Rossmann-fold domains"/>
    <property type="match status" value="1"/>
</dbReference>
<dbReference type="InterPro" id="IPR020904">
    <property type="entry name" value="Sc_DH/Rdtase_CS"/>
</dbReference>
<keyword evidence="3" id="KW-0560">Oxidoreductase</keyword>
<comment type="caution">
    <text evidence="3">The sequence shown here is derived from an EMBL/GenBank/DDBJ whole genome shotgun (WGS) entry which is preliminary data.</text>
</comment>